<dbReference type="Gene3D" id="3.50.50.60">
    <property type="entry name" value="FAD/NAD(P)-binding domain"/>
    <property type="match status" value="2"/>
</dbReference>
<keyword evidence="4" id="KW-0560">Oxidoreductase</keyword>
<dbReference type="InterPro" id="IPR050446">
    <property type="entry name" value="FAD-oxidoreductase/Apoptosis"/>
</dbReference>
<protein>
    <submittedName>
        <fullName evidence="6">Ferredoxin reductase</fullName>
    </submittedName>
</protein>
<dbReference type="Proteomes" id="UP000225108">
    <property type="component" value="Unassembled WGS sequence"/>
</dbReference>
<dbReference type="GO" id="GO:0005737">
    <property type="term" value="C:cytoplasm"/>
    <property type="evidence" value="ECO:0007669"/>
    <property type="project" value="TreeGrafter"/>
</dbReference>
<accession>A0A2G3PT87</accession>
<dbReference type="Pfam" id="PF07992">
    <property type="entry name" value="Pyr_redox_2"/>
    <property type="match status" value="1"/>
</dbReference>
<feature type="domain" description="FAD/NAD(P)-binding" evidence="5">
    <location>
        <begin position="11"/>
        <end position="301"/>
    </location>
</feature>
<proteinExistence type="predicted"/>
<dbReference type="InterPro" id="IPR036188">
    <property type="entry name" value="FAD/NAD-bd_sf"/>
</dbReference>
<evidence type="ECO:0000256" key="3">
    <source>
        <dbReference type="ARBA" id="ARBA00022827"/>
    </source>
</evidence>
<dbReference type="SUPFAM" id="SSF55424">
    <property type="entry name" value="FAD/NAD-linked reductases, dimerisation (C-terminal) domain"/>
    <property type="match status" value="1"/>
</dbReference>
<dbReference type="EMBL" id="PEBD01000002">
    <property type="protein sequence ID" value="PHV69077.1"/>
    <property type="molecule type" value="Genomic_DNA"/>
</dbReference>
<comment type="cofactor">
    <cofactor evidence="1">
        <name>FAD</name>
        <dbReference type="ChEBI" id="CHEBI:57692"/>
    </cofactor>
</comment>
<comment type="caution">
    <text evidence="6">The sequence shown here is derived from an EMBL/GenBank/DDBJ whole genome shotgun (WGS) entry which is preliminary data.</text>
</comment>
<keyword evidence="3" id="KW-0274">FAD</keyword>
<evidence type="ECO:0000259" key="5">
    <source>
        <dbReference type="Pfam" id="PF07992"/>
    </source>
</evidence>
<dbReference type="InterPro" id="IPR023753">
    <property type="entry name" value="FAD/NAD-binding_dom"/>
</dbReference>
<dbReference type="AlphaFoldDB" id="A0A2G3PT87"/>
<reference evidence="6 7" key="1">
    <citation type="submission" date="2017-10" db="EMBL/GenBank/DDBJ databases">
        <title>The draft genome sequence of Williamsia sp. BULT 1.1 isolated from the semi-arid grassland soils from South Africa.</title>
        <authorList>
            <person name="Kabwe M.H."/>
            <person name="Govender N."/>
            <person name="Mutseka Lunga P."/>
            <person name="Vikram S."/>
            <person name="Makhalanyane T.P."/>
        </authorList>
    </citation>
    <scope>NUCLEOTIDE SEQUENCE [LARGE SCALE GENOMIC DNA]</scope>
    <source>
        <strain evidence="6 7">BULT 1.1</strain>
    </source>
</reference>
<sequence>MSPEMVGLDDTVVVVGASIAGVTAVEELLGLGHRGRIVLIDSDNAEPYARPPLSKGVLTGADKPDSAQLPPLDRSRVEIVLGDRVMALDRDGQAVRLASGRAVAYGGLVIASGARARTLSNLGKNAARVDEYVVRSLRDAVRLRDAIKGASSIAIVGGGALGMEIASACVGLGLSTTVVTNEAPMLRQCGTWISDLVTRQAIASGVDIRINPDGASLVRCDDGQPAVQLADTMLHADVIVSAVGDVPNVEWLENTGIHCSPGVVVDSRCRVTDNIVAAGDVAAMGDPFCRNPHWSNAIDQARVAAAALILGDAADELIHRPYFWTDQFALSLKMGGPAPFVGQPEIVDGSVDDLAAILQWNESGRAKGALALNKRIPISRLHRVAGNPTPTPR</sequence>
<dbReference type="PANTHER" id="PTHR43557:SF2">
    <property type="entry name" value="RIESKE DOMAIN-CONTAINING PROTEIN-RELATED"/>
    <property type="match status" value="1"/>
</dbReference>
<evidence type="ECO:0000313" key="6">
    <source>
        <dbReference type="EMBL" id="PHV69077.1"/>
    </source>
</evidence>
<evidence type="ECO:0000313" key="7">
    <source>
        <dbReference type="Proteomes" id="UP000225108"/>
    </source>
</evidence>
<gene>
    <name evidence="6" type="ORF">CSW57_00120</name>
</gene>
<organism evidence="6 7">
    <name type="scientific">Williamsia marianensis</name>
    <dbReference type="NCBI Taxonomy" id="85044"/>
    <lineage>
        <taxon>Bacteria</taxon>
        <taxon>Bacillati</taxon>
        <taxon>Actinomycetota</taxon>
        <taxon>Actinomycetes</taxon>
        <taxon>Mycobacteriales</taxon>
        <taxon>Nocardiaceae</taxon>
        <taxon>Williamsia</taxon>
    </lineage>
</organism>
<evidence type="ECO:0000256" key="1">
    <source>
        <dbReference type="ARBA" id="ARBA00001974"/>
    </source>
</evidence>
<keyword evidence="2" id="KW-0285">Flavoprotein</keyword>
<dbReference type="InterPro" id="IPR016156">
    <property type="entry name" value="FAD/NAD-linked_Rdtase_dimer_sf"/>
</dbReference>
<dbReference type="PRINTS" id="PR00368">
    <property type="entry name" value="FADPNR"/>
</dbReference>
<dbReference type="GO" id="GO:0016651">
    <property type="term" value="F:oxidoreductase activity, acting on NAD(P)H"/>
    <property type="evidence" value="ECO:0007669"/>
    <property type="project" value="TreeGrafter"/>
</dbReference>
<dbReference type="PANTHER" id="PTHR43557">
    <property type="entry name" value="APOPTOSIS-INDUCING FACTOR 1"/>
    <property type="match status" value="1"/>
</dbReference>
<evidence type="ECO:0000256" key="4">
    <source>
        <dbReference type="ARBA" id="ARBA00023002"/>
    </source>
</evidence>
<dbReference type="SUPFAM" id="SSF51905">
    <property type="entry name" value="FAD/NAD(P)-binding domain"/>
    <property type="match status" value="2"/>
</dbReference>
<evidence type="ECO:0000256" key="2">
    <source>
        <dbReference type="ARBA" id="ARBA00022630"/>
    </source>
</evidence>
<dbReference type="PRINTS" id="PR00411">
    <property type="entry name" value="PNDRDTASEI"/>
</dbReference>
<name>A0A2G3PT87_WILMA</name>